<dbReference type="RefSeq" id="XP_009169119.1">
    <property type="nucleotide sequence ID" value="XM_009170855.1"/>
</dbReference>
<evidence type="ECO:0000313" key="3">
    <source>
        <dbReference type="EMBL" id="KER27166.1"/>
    </source>
</evidence>
<dbReference type="STRING" id="6198.A0A074ZJM1"/>
<feature type="compositionally biased region" description="Polar residues" evidence="1">
    <location>
        <begin position="357"/>
        <end position="387"/>
    </location>
</feature>
<dbReference type="Gene3D" id="1.10.167.10">
    <property type="entry name" value="Regulator of G-protein Signalling 4, domain 2"/>
    <property type="match status" value="1"/>
</dbReference>
<dbReference type="InterPro" id="IPR044926">
    <property type="entry name" value="RGS_subdomain_2"/>
</dbReference>
<dbReference type="OrthoDB" id="10266999at2759"/>
<feature type="region of interest" description="Disordered" evidence="1">
    <location>
        <begin position="251"/>
        <end position="274"/>
    </location>
</feature>
<dbReference type="PRINTS" id="PR01301">
    <property type="entry name" value="RGSPROTEIN"/>
</dbReference>
<dbReference type="PROSITE" id="PS50132">
    <property type="entry name" value="RGS"/>
    <property type="match status" value="1"/>
</dbReference>
<dbReference type="InterPro" id="IPR016137">
    <property type="entry name" value="RGS"/>
</dbReference>
<dbReference type="EMBL" id="KL596730">
    <property type="protein sequence ID" value="KER27166.1"/>
    <property type="molecule type" value="Genomic_DNA"/>
</dbReference>
<feature type="region of interest" description="Disordered" evidence="1">
    <location>
        <begin position="303"/>
        <end position="343"/>
    </location>
</feature>
<gene>
    <name evidence="3" type="ORF">T265_05775</name>
</gene>
<dbReference type="PANTHER" id="PTHR10845:SF192">
    <property type="entry name" value="DOUBLE HIT, ISOFORM B"/>
    <property type="match status" value="1"/>
</dbReference>
<protein>
    <recommendedName>
        <fullName evidence="2">RGS domain-containing protein</fullName>
    </recommendedName>
</protein>
<dbReference type="SUPFAM" id="SSF48097">
    <property type="entry name" value="Regulator of G-protein signaling, RGS"/>
    <property type="match status" value="1"/>
</dbReference>
<feature type="region of interest" description="Disordered" evidence="1">
    <location>
        <begin position="355"/>
        <end position="387"/>
    </location>
</feature>
<reference evidence="3 4" key="1">
    <citation type="submission" date="2013-11" db="EMBL/GenBank/DDBJ databases">
        <title>Opisthorchis viverrini - life in the bile duct.</title>
        <authorList>
            <person name="Young N.D."/>
            <person name="Nagarajan N."/>
            <person name="Lin S.J."/>
            <person name="Korhonen P.K."/>
            <person name="Jex A.R."/>
            <person name="Hall R.S."/>
            <person name="Safavi-Hemami H."/>
            <person name="Kaewkong W."/>
            <person name="Bertrand D."/>
            <person name="Gao S."/>
            <person name="Seet Q."/>
            <person name="Wongkham S."/>
            <person name="Teh B.T."/>
            <person name="Wongkham C."/>
            <person name="Intapan P.M."/>
            <person name="Maleewong W."/>
            <person name="Yang X."/>
            <person name="Hu M."/>
            <person name="Wang Z."/>
            <person name="Hofmann A."/>
            <person name="Sternberg P.W."/>
            <person name="Tan P."/>
            <person name="Wang J."/>
            <person name="Gasser R.B."/>
        </authorList>
    </citation>
    <scope>NUCLEOTIDE SEQUENCE [LARGE SCALE GENOMIC DNA]</scope>
</reference>
<dbReference type="PANTHER" id="PTHR10845">
    <property type="entry name" value="REGULATOR OF G PROTEIN SIGNALING"/>
    <property type="match status" value="1"/>
</dbReference>
<organism evidence="3 4">
    <name type="scientific">Opisthorchis viverrini</name>
    <name type="common">Southeast Asian liver fluke</name>
    <dbReference type="NCBI Taxonomy" id="6198"/>
    <lineage>
        <taxon>Eukaryota</taxon>
        <taxon>Metazoa</taxon>
        <taxon>Spiralia</taxon>
        <taxon>Lophotrochozoa</taxon>
        <taxon>Platyhelminthes</taxon>
        <taxon>Trematoda</taxon>
        <taxon>Digenea</taxon>
        <taxon>Opisthorchiida</taxon>
        <taxon>Opisthorchiata</taxon>
        <taxon>Opisthorchiidae</taxon>
        <taxon>Opisthorchis</taxon>
    </lineage>
</organism>
<feature type="region of interest" description="Disordered" evidence="1">
    <location>
        <begin position="488"/>
        <end position="507"/>
    </location>
</feature>
<dbReference type="AlphaFoldDB" id="A0A074ZJM1"/>
<feature type="compositionally biased region" description="Polar residues" evidence="1">
    <location>
        <begin position="311"/>
        <end position="340"/>
    </location>
</feature>
<dbReference type="CTD" id="20319957"/>
<evidence type="ECO:0000256" key="1">
    <source>
        <dbReference type="SAM" id="MobiDB-lite"/>
    </source>
</evidence>
<dbReference type="KEGG" id="ovi:T265_05775"/>
<dbReference type="SMART" id="SM00315">
    <property type="entry name" value="RGS"/>
    <property type="match status" value="1"/>
</dbReference>
<proteinExistence type="predicted"/>
<keyword evidence="4" id="KW-1185">Reference proteome</keyword>
<sequence>MSGRAIPMELGPTVVITANSPAAPSTPITIRTIPQDASTIGGQSTLKANSMLSSCQLLGHVTWGNRSPGHQTRVPLQNCYPVSVSSTPSPIIVQRSPQMCHPQQSSMDTALRNSSTQALCTTDSISAVCPSSVLPPPRTPASTPNAKLDCALHNRLHSNGLMNHGTLTQELENTKSQQTPHNLLTTSPSQISSIHTRTISLIITEHSSSQSALEEQPHNSSMYTSNQKVQNSLDEDPLRTEDIIANNHRWKHLGAQKRQGNISPTDPNGDPPTALSIARSLESRTERSCSLSLFKIKRLNSCHKSNRRQSDSSLGLLQSKSSPLNCPAVTEQNFSVSSERPTADTRLPAESLEYTRHNPSSSNQRPGTQQHSLTRQSTGDFPPEMSTNQQLPLASEQVELPLQSSLFGPRENASLSKERALNKHGGMIEREGTSVSGEPGVEPVNRQELHEDSLASLTNDPRSRTCCFCWCCCCSCSCMRVRASLQDSKRPSSSLDPQSRLDEQSMEEKLPYDEIKSWGESFDLLMQCPAGRKVFREFLRSEYSEENIMFWLACEELKQESNPELVEEKARMIYEDFISILSPREWALFIQAVSAAKAVGAALQQSVIVTEVGRTESADERKANNAVSLDSRVREIINANMIEPTPHTFDEAQMQVYTLMHRDSYLRFLNSKIYKDLLHRACPFLSNSSLD</sequence>
<feature type="region of interest" description="Disordered" evidence="1">
    <location>
        <begin position="207"/>
        <end position="235"/>
    </location>
</feature>
<evidence type="ECO:0000259" key="2">
    <source>
        <dbReference type="PROSITE" id="PS50132"/>
    </source>
</evidence>
<accession>A0A074ZJM1</accession>
<feature type="domain" description="RGS" evidence="2">
    <location>
        <begin position="521"/>
        <end position="678"/>
    </location>
</feature>
<feature type="compositionally biased region" description="Polar residues" evidence="1">
    <location>
        <begin position="207"/>
        <end position="232"/>
    </location>
</feature>
<dbReference type="Pfam" id="PF00615">
    <property type="entry name" value="RGS"/>
    <property type="match status" value="2"/>
</dbReference>
<dbReference type="GeneID" id="20319957"/>
<name>A0A074ZJM1_OPIVI</name>
<dbReference type="InterPro" id="IPR036305">
    <property type="entry name" value="RGS_sf"/>
</dbReference>
<evidence type="ECO:0000313" key="4">
    <source>
        <dbReference type="Proteomes" id="UP000054324"/>
    </source>
</evidence>
<dbReference type="Proteomes" id="UP000054324">
    <property type="component" value="Unassembled WGS sequence"/>
</dbReference>